<keyword evidence="1" id="KW-0812">Transmembrane</keyword>
<protein>
    <recommendedName>
        <fullName evidence="4">Sensor histidine kinase NatK C-terminal domain-containing protein</fullName>
    </recommendedName>
</protein>
<gene>
    <name evidence="2" type="ORF">LJD69_10765</name>
</gene>
<organism evidence="2 3">
    <name type="scientific">Faecalibacillus faecis</name>
    <dbReference type="NCBI Taxonomy" id="1982628"/>
    <lineage>
        <taxon>Bacteria</taxon>
        <taxon>Bacillati</taxon>
        <taxon>Bacillota</taxon>
        <taxon>Erysipelotrichia</taxon>
        <taxon>Erysipelotrichales</taxon>
        <taxon>Coprobacillaceae</taxon>
        <taxon>Faecalibacillus</taxon>
    </lineage>
</organism>
<keyword evidence="1" id="KW-0472">Membrane</keyword>
<evidence type="ECO:0008006" key="4">
    <source>
        <dbReference type="Google" id="ProtNLM"/>
    </source>
</evidence>
<feature type="transmembrane region" description="Helical" evidence="1">
    <location>
        <begin position="85"/>
        <end position="106"/>
    </location>
</feature>
<feature type="transmembrane region" description="Helical" evidence="1">
    <location>
        <begin position="118"/>
        <end position="137"/>
    </location>
</feature>
<dbReference type="AlphaFoldDB" id="A0AAW4VTJ5"/>
<keyword evidence="1" id="KW-1133">Transmembrane helix</keyword>
<dbReference type="EMBL" id="JAJDKZ010000035">
    <property type="protein sequence ID" value="MCB8611069.1"/>
    <property type="molecule type" value="Genomic_DNA"/>
</dbReference>
<sequence length="406" mass="48385">MIFELLNNCVENLLISFFITQYLEMKDNRLSFILYTVIINTILSSFLSSINIIGITQTLFIQIVIILFLHKFHSAFSFQDIITSLFVNILLFICIYISIYLISIIFSITPNDVYKTKIIYIFHVLLCKLLFSFFILLSLKLRPLKFSKVYIKEQNYLLIFEFLIIIIMAYYFLSNTLVEKISFFSFISSFGFLILFYIFCYIFNRIISMNQELYETKLKTEQNYYKLENLKNLNNIKTHTENIEHRINYILQSIEFDLKNKNYDSAINKINYSKELVHKIAPILCTGNELFDFLVNMEIKYYIQEQKQIKICAFISKNSAYDNYKIINYIIDSLRVIYNYSNKLELLLTENELHILKIKYIFQNNSNIIEDQIKKAFPKKKESIFIITKNENLILITAEVNLNDYM</sequence>
<evidence type="ECO:0000256" key="1">
    <source>
        <dbReference type="SAM" id="Phobius"/>
    </source>
</evidence>
<evidence type="ECO:0000313" key="2">
    <source>
        <dbReference type="EMBL" id="MCB8611069.1"/>
    </source>
</evidence>
<feature type="transmembrane region" description="Helical" evidence="1">
    <location>
        <begin position="183"/>
        <end position="203"/>
    </location>
</feature>
<feature type="transmembrane region" description="Helical" evidence="1">
    <location>
        <begin position="157"/>
        <end position="177"/>
    </location>
</feature>
<reference evidence="2" key="1">
    <citation type="submission" date="2021-10" db="EMBL/GenBank/DDBJ databases">
        <title>Collection of gut derived symbiotic bacterial strains cultured from healthy donors.</title>
        <authorList>
            <person name="Lin H."/>
            <person name="Littmann E."/>
            <person name="Kohout C."/>
            <person name="Pamer E.G."/>
        </authorList>
    </citation>
    <scope>NUCLEOTIDE SEQUENCE</scope>
    <source>
        <strain evidence="2">DFI.4.48</strain>
    </source>
</reference>
<proteinExistence type="predicted"/>
<comment type="caution">
    <text evidence="2">The sequence shown here is derived from an EMBL/GenBank/DDBJ whole genome shotgun (WGS) entry which is preliminary data.</text>
</comment>
<name>A0AAW4VTJ5_9FIRM</name>
<evidence type="ECO:0000313" key="3">
    <source>
        <dbReference type="Proteomes" id="UP001198439"/>
    </source>
</evidence>
<accession>A0AAW4VTJ5</accession>
<dbReference type="RefSeq" id="WP_227279912.1">
    <property type="nucleotide sequence ID" value="NZ_JAJDKR010000035.1"/>
</dbReference>
<dbReference type="Proteomes" id="UP001198439">
    <property type="component" value="Unassembled WGS sequence"/>
</dbReference>